<keyword evidence="8 10" id="KW-0449">Lipoprotein</keyword>
<dbReference type="STRING" id="1301098.PKB_4826"/>
<keyword evidence="6 10" id="KW-0564">Palmitate</keyword>
<dbReference type="KEGG" id="pkc:PKB_4826"/>
<dbReference type="Pfam" id="PF02321">
    <property type="entry name" value="OEP"/>
    <property type="match status" value="2"/>
</dbReference>
<dbReference type="NCBIfam" id="TIGR01845">
    <property type="entry name" value="outer_NodT"/>
    <property type="match status" value="1"/>
</dbReference>
<keyword evidence="5 10" id="KW-0472">Membrane</keyword>
<dbReference type="EMBL" id="HG322950">
    <property type="protein sequence ID" value="CDF86146.1"/>
    <property type="molecule type" value="Genomic_DNA"/>
</dbReference>
<dbReference type="InterPro" id="IPR010131">
    <property type="entry name" value="MdtP/NodT-like"/>
</dbReference>
<comment type="subcellular location">
    <subcellularLocation>
        <location evidence="10">Cell outer membrane</location>
        <topology evidence="10">Lipid-anchor</topology>
    </subcellularLocation>
</comment>
<evidence type="ECO:0000313" key="12">
    <source>
        <dbReference type="Proteomes" id="UP000025241"/>
    </source>
</evidence>
<dbReference type="AlphaFoldDB" id="A0A024HMS9"/>
<reference evidence="11 12" key="2">
    <citation type="submission" date="2014-05" db="EMBL/GenBank/DDBJ databases">
        <title>Genome sequence of the 3-chlorobenzoate degrading bacterium Pseudomonas knackmussii B13 shows multiple evidence for horizontal gene transfer.</title>
        <authorList>
            <person name="Miyazaki R."/>
            <person name="Bertelli C."/>
            <person name="Falquet L."/>
            <person name="Robinson-Rechavi M."/>
            <person name="Gharib W."/>
            <person name="Roy S."/>
            <person name="Van der Meer J.R."/>
        </authorList>
    </citation>
    <scope>NUCLEOTIDE SEQUENCE [LARGE SCALE GENOMIC DNA]</scope>
    <source>
        <strain evidence="11 12">B13</strain>
    </source>
</reference>
<evidence type="ECO:0000256" key="6">
    <source>
        <dbReference type="ARBA" id="ARBA00023139"/>
    </source>
</evidence>
<keyword evidence="7" id="KW-0998">Cell outer membrane</keyword>
<dbReference type="GO" id="GO:0015562">
    <property type="term" value="F:efflux transmembrane transporter activity"/>
    <property type="evidence" value="ECO:0007669"/>
    <property type="project" value="InterPro"/>
</dbReference>
<dbReference type="PROSITE" id="PS51257">
    <property type="entry name" value="PROKAR_LIPOPROTEIN"/>
    <property type="match status" value="1"/>
</dbReference>
<dbReference type="InterPro" id="IPR003423">
    <property type="entry name" value="OMP_efflux"/>
</dbReference>
<proteinExistence type="inferred from homology"/>
<keyword evidence="4" id="KW-0732">Signal</keyword>
<dbReference type="SUPFAM" id="SSF56954">
    <property type="entry name" value="Outer membrane efflux proteins (OEP)"/>
    <property type="match status" value="1"/>
</dbReference>
<dbReference type="HOGENOM" id="CLU_012817_6_3_6"/>
<keyword evidence="3 10" id="KW-0812">Transmembrane</keyword>
<sequence>MSRRLLGLLGLCAALAGCALMREEGSLTPLRDPAQIRLADDLRLARDGWPEARWWSRYQDPQLDQLIEMAFAHAPSIAIARSHIEQARAQADTVKSLTGVQVELTALVNRQHVSANGFLGPFAENQPALGLTGPWYTQGIVGLGGAYQLDLWGRQRDQVDAALGVRNARQAEAAWIELEVASGVAQLYFQLQTAQQLLAELQQMSSIAGEAVAAHQARVDRGLEAEPLKQLAQSNKALIDRQVVALQSQAQQLREAMRALIGVGAEVSLPLSPRPLPERTYGVPQTLGYELLARRADLQAMRWLVQASYSNIDAAKAAFYPSFDIKAFFGADALHMGDLWDHDSRQMNLIPGMSLPIFDGGRLNAELANARSLSNGLVEQYNQAVLDAVRDVAVAGSRLQGLKSEERLQQQRIDNLRFNRDSAEAHYRRGLLDRVSALEANLPLLAEQSGLALLQGQRLAGEVALIKALGGGYRSSEDATASR</sequence>
<dbReference type="PANTHER" id="PTHR30203">
    <property type="entry name" value="OUTER MEMBRANE CATION EFFLUX PROTEIN"/>
    <property type="match status" value="1"/>
</dbReference>
<dbReference type="OrthoDB" id="9770517at2"/>
<keyword evidence="12" id="KW-1185">Reference proteome</keyword>
<dbReference type="Gene3D" id="2.20.200.10">
    <property type="entry name" value="Outer membrane efflux proteins (OEP)"/>
    <property type="match status" value="1"/>
</dbReference>
<keyword evidence="2 10" id="KW-1134">Transmembrane beta strand</keyword>
<evidence type="ECO:0000313" key="11">
    <source>
        <dbReference type="EMBL" id="CDF86146.1"/>
    </source>
</evidence>
<dbReference type="GO" id="GO:0009279">
    <property type="term" value="C:cell outer membrane"/>
    <property type="evidence" value="ECO:0007669"/>
    <property type="project" value="UniProtKB-SubCell"/>
</dbReference>
<evidence type="ECO:0000256" key="7">
    <source>
        <dbReference type="ARBA" id="ARBA00023237"/>
    </source>
</evidence>
<dbReference type="PANTHER" id="PTHR30203:SF20">
    <property type="entry name" value="MULTIDRUG RESISTANCE OUTER MEMBRANE PROTEIN MDTP-RELATED"/>
    <property type="match status" value="1"/>
</dbReference>
<evidence type="ECO:0000256" key="4">
    <source>
        <dbReference type="ARBA" id="ARBA00022729"/>
    </source>
</evidence>
<comment type="function">
    <text evidence="9">Could be involved in resistance to puromycin, acriflavine and tetraphenylarsonium chloride.</text>
</comment>
<name>A0A024HMS9_PSEKB</name>
<evidence type="ECO:0000256" key="2">
    <source>
        <dbReference type="ARBA" id="ARBA00022452"/>
    </source>
</evidence>
<gene>
    <name evidence="11" type="primary">mdtP</name>
    <name evidence="11" type="ORF">PKB_4826</name>
</gene>
<accession>A0A024HMS9</accession>
<evidence type="ECO:0000256" key="5">
    <source>
        <dbReference type="ARBA" id="ARBA00023136"/>
    </source>
</evidence>
<evidence type="ECO:0000256" key="3">
    <source>
        <dbReference type="ARBA" id="ARBA00022692"/>
    </source>
</evidence>
<evidence type="ECO:0000256" key="9">
    <source>
        <dbReference type="ARBA" id="ARBA00037313"/>
    </source>
</evidence>
<reference evidence="11 12" key="1">
    <citation type="submission" date="2013-03" db="EMBL/GenBank/DDBJ databases">
        <authorList>
            <person name="Linke B."/>
        </authorList>
    </citation>
    <scope>NUCLEOTIDE SEQUENCE [LARGE SCALE GENOMIC DNA]</scope>
    <source>
        <strain evidence="11 12">B13</strain>
    </source>
</reference>
<dbReference type="eggNOG" id="COG1538">
    <property type="taxonomic scope" value="Bacteria"/>
</dbReference>
<organism evidence="11 12">
    <name type="scientific">Pseudomonas knackmussii (strain DSM 6978 / CCUG 54928 / LMG 23759 / B13)</name>
    <dbReference type="NCBI Taxonomy" id="1301098"/>
    <lineage>
        <taxon>Bacteria</taxon>
        <taxon>Pseudomonadati</taxon>
        <taxon>Pseudomonadota</taxon>
        <taxon>Gammaproteobacteria</taxon>
        <taxon>Pseudomonadales</taxon>
        <taxon>Pseudomonadaceae</taxon>
        <taxon>Pseudomonas</taxon>
    </lineage>
</organism>
<dbReference type="RefSeq" id="WP_043255078.1">
    <property type="nucleotide sequence ID" value="NZ_HG322950.1"/>
</dbReference>
<comment type="similarity">
    <text evidence="1 10">Belongs to the outer membrane factor (OMF) (TC 1.B.17) family.</text>
</comment>
<evidence type="ECO:0000256" key="10">
    <source>
        <dbReference type="RuleBase" id="RU362097"/>
    </source>
</evidence>
<dbReference type="PATRIC" id="fig|1301098.3.peg.4813"/>
<evidence type="ECO:0000256" key="8">
    <source>
        <dbReference type="ARBA" id="ARBA00023288"/>
    </source>
</evidence>
<dbReference type="Proteomes" id="UP000025241">
    <property type="component" value="Chromosome I"/>
</dbReference>
<evidence type="ECO:0000256" key="1">
    <source>
        <dbReference type="ARBA" id="ARBA00007613"/>
    </source>
</evidence>
<dbReference type="Gene3D" id="1.20.1600.10">
    <property type="entry name" value="Outer membrane efflux proteins (OEP)"/>
    <property type="match status" value="1"/>
</dbReference>
<protein>
    <submittedName>
        <fullName evidence="11">Multidrug resistance outer membrane protein MdtP</fullName>
    </submittedName>
</protein>